<feature type="region of interest" description="Disordered" evidence="1">
    <location>
        <begin position="1376"/>
        <end position="1692"/>
    </location>
</feature>
<sequence>MRAVGGTDYRTEPYQNLHHPLGWKREYEEDSHMKLRLIAMLWMACREDVAKRKYKSCYINPKITTRKNICLQWQRPSILFLENKLNEDLPDDDELTFQLLHCDTNGLARMKPFNQSVSIADSITPAAKTNERSSCRDPNLVTIDFDFQVGVQAAKGAKKSKKANRATYKGSGRSEGNKKNGQKDEDDEEPEDDHKDDDHKDDDRRGDEDKSGDRKKEKREKKEREKEEREKEEREKEEQEKEEREKEEREKEEREKEEREKEEQEKGEREKEEQEKGEREKEEREKEEQEKGEREKEEQEEQGKNFDKLIEPITKNKSALSNAKVSRGKVCREKAKASVTDLISSIENVNSIDKRRPNSNQVFNDQDCQEDPLQDSLGVKSWGSDWITGTYQNLFTNKQKKSEFNESKQAQSFRQSSSNKGGNKDEDYNTIQAKSQKIKKICKSDNKNILDLDVSKNEVLDLCDGSEEQKKSTEAPNLDSFTTQQTPDSVDFLRIGDETSAWTDNKVHARDSTKFKKNKAMNPKNDLEEPPDPSNVDFASKKEPISSNIDTAIEANEESPKLNGTVHNSQPGPGFSEVDEAQNSADNFHENNVCEKMELPALKEANKSKFIKGKRNGYETVSQADEILEGVEERQAAGESARIFGADKSWKMSKSQKKAQEAAARKAEKDFKNSRKEEKDKLVEEANNEKDSGIIFKYGKNKRITKNQKKAQEAASSMAEKDKEMLPEEERREEKKLTEEAKTEAENIADEAQTGGENTIEEAKTEAENITEEAKTGEENSAEEANIGENIAEETKTEGENTIEEAKTDAENIAEETKTEGENITEEANIGENTAEETQIGEENSAEGAKIEAENIAEEAQIGEENSVEEARKEEESLAQDNNREKNAEKIVSNSKNKKVKKGQKKAQEAALREAENEEERLAGGAKTVEQNNVERANEEEEKIIFNNRKNMKMKKGQKKSQDSASCKAAKEKENEEKYVGEEEKIEPVEEIRKEEDKEAEAQTTVDEIAKEEQDNFAEIGIGEDGQAEEDKEAEAQTTVDEIAKEEQDNFEEIGIEEDIQANEDKFSEDKQVEPTIEAYTRVEESLLAENHTEEEATTQPEKTSAAEEEPENLGETGKEEPESQIEELNNEEDEASDSKVKLIVRTPSEDDDKVKASTAPAEKTPRSLMPLQPSKNTQSTKINRHTIKASSRKDEKKPSKVKSNGKENSKGSTIRNPSSIKDRQKDKAKNFRNPTTTKTGKVERPSLSRGLSNIFAPPVRSKSISEKNSRKIPAKVPRRASTSEGISGIDSRPALSSKAPKIVDVAKHSNQKSEKEAKPSDDKKPANVIKTNNIRNPKAKDNDIAAADKGGSSYYFAKRPETANKSSFSGIFSGLISSKSRSESKRRNLVSENGSRGLRREERKIKHHDRDNSDIKISSSADQENEKRQAARRTRRSERQAAENIAEEARRAEQAALKSKEERQKKYRKEKEEYDIRVLEEEKQSAARRAQRAHLDAERQIAQAKEQKRLERRRSERARDEERALFEAKERERQERRRAERAKDAERAIFEAKERERQERRRAERAKDTERALFEAKERERQERRRAERAQVAERMISEAREYERLERRRARQEKEAAHVISYDRHSENQTQSSNSIRRKSQGEGIDEDEMRHLRHEERRARRKSTGNPRSGRQKSVDRLPEIRNKNEPAEQMYEYIYEPSRRQTDDSLLNLRTKYWVREHSDAPPPPNDVQVRSGGSGERKERRRRLSSRHSTHEKFEDQASRERRRRSSHAARENTISLESSKGNERRSRRTDARRESTGINSRAPSTHGGLFSRWKRIAGV</sequence>
<feature type="compositionally biased region" description="Acidic residues" evidence="1">
    <location>
        <begin position="1123"/>
        <end position="1136"/>
    </location>
</feature>
<feature type="compositionally biased region" description="Basic and acidic residues" evidence="1">
    <location>
        <begin position="1676"/>
        <end position="1690"/>
    </location>
</feature>
<feature type="compositionally biased region" description="Basic and acidic residues" evidence="1">
    <location>
        <begin position="658"/>
        <end position="692"/>
    </location>
</feature>
<feature type="compositionally biased region" description="Basic and acidic residues" evidence="1">
    <location>
        <begin position="505"/>
        <end position="514"/>
    </location>
</feature>
<feature type="region of interest" description="Disordered" evidence="1">
    <location>
        <begin position="465"/>
        <end position="490"/>
    </location>
</feature>
<feature type="region of interest" description="Disordered" evidence="1">
    <location>
        <begin position="402"/>
        <end position="430"/>
    </location>
</feature>
<feature type="region of interest" description="Disordered" evidence="1">
    <location>
        <begin position="648"/>
        <end position="1348"/>
    </location>
</feature>
<feature type="compositionally biased region" description="Basic and acidic residues" evidence="1">
    <location>
        <begin position="1221"/>
        <end position="1230"/>
    </location>
</feature>
<feature type="compositionally biased region" description="Basic and acidic residues" evidence="1">
    <location>
        <begin position="969"/>
        <end position="1001"/>
    </location>
</feature>
<feature type="compositionally biased region" description="Basic and acidic residues" evidence="1">
    <location>
        <begin position="1399"/>
        <end position="1415"/>
    </location>
</feature>
<feature type="compositionally biased region" description="Basic and acidic residues" evidence="1">
    <location>
        <begin position="1192"/>
        <end position="1210"/>
    </location>
</feature>
<dbReference type="Proteomes" id="UP000053110">
    <property type="component" value="Unassembled WGS sequence"/>
</dbReference>
<feature type="region of interest" description="Disordered" evidence="1">
    <location>
        <begin position="557"/>
        <end position="580"/>
    </location>
</feature>
<feature type="compositionally biased region" description="Basic and acidic residues" evidence="1">
    <location>
        <begin position="1786"/>
        <end position="1801"/>
    </location>
</feature>
<feature type="compositionally biased region" description="Basic residues" evidence="1">
    <location>
        <begin position="1744"/>
        <end position="1753"/>
    </location>
</feature>
<organism evidence="2 3">
    <name type="scientific">Blumeria graminis f. sp. tritici 96224</name>
    <dbReference type="NCBI Taxonomy" id="1268274"/>
    <lineage>
        <taxon>Eukaryota</taxon>
        <taxon>Fungi</taxon>
        <taxon>Dikarya</taxon>
        <taxon>Ascomycota</taxon>
        <taxon>Pezizomycotina</taxon>
        <taxon>Leotiomycetes</taxon>
        <taxon>Erysiphales</taxon>
        <taxon>Erysiphaceae</taxon>
        <taxon>Blumeria</taxon>
    </lineage>
</organism>
<feature type="compositionally biased region" description="Basic and acidic residues" evidence="1">
    <location>
        <begin position="793"/>
        <end position="821"/>
    </location>
</feature>
<proteinExistence type="predicted"/>
<evidence type="ECO:0000313" key="3">
    <source>
        <dbReference type="Proteomes" id="UP000053110"/>
    </source>
</evidence>
<feature type="compositionally biased region" description="Basic and acidic residues" evidence="1">
    <location>
        <begin position="1063"/>
        <end position="1073"/>
    </location>
</feature>
<feature type="compositionally biased region" description="Basic residues" evidence="1">
    <location>
        <begin position="896"/>
        <end position="905"/>
    </location>
</feature>
<feature type="compositionally biased region" description="Polar residues" evidence="1">
    <location>
        <begin position="479"/>
        <end position="488"/>
    </location>
</feature>
<feature type="compositionally biased region" description="Basic and acidic residues" evidence="1">
    <location>
        <begin position="1438"/>
        <end position="1486"/>
    </location>
</feature>
<accession>A0A656KPM7</accession>
<feature type="compositionally biased region" description="Basic and acidic residues" evidence="1">
    <location>
        <begin position="761"/>
        <end position="778"/>
    </location>
</feature>
<feature type="compositionally biased region" description="Basic and acidic residues" evidence="1">
    <location>
        <begin position="906"/>
        <end position="915"/>
    </location>
</feature>
<feature type="compositionally biased region" description="Basic residues" evidence="1">
    <location>
        <begin position="699"/>
        <end position="709"/>
    </location>
</feature>
<feature type="compositionally biased region" description="Basic and acidic residues" evidence="1">
    <location>
        <begin position="192"/>
        <end position="310"/>
    </location>
</feature>
<evidence type="ECO:0000256" key="1">
    <source>
        <dbReference type="SAM" id="MobiDB-lite"/>
    </source>
</evidence>
<protein>
    <submittedName>
        <fullName evidence="2">Uncharacterized protein</fullName>
    </submittedName>
</protein>
<dbReference type="EMBL" id="KE373403">
    <property type="protein sequence ID" value="EPQ67708.1"/>
    <property type="molecule type" value="Genomic_DNA"/>
</dbReference>
<feature type="compositionally biased region" description="Basic and acidic residues" evidence="1">
    <location>
        <begin position="719"/>
        <end position="745"/>
    </location>
</feature>
<feature type="region of interest" description="Disordered" evidence="1">
    <location>
        <begin position="349"/>
        <end position="375"/>
    </location>
</feature>
<feature type="compositionally biased region" description="Polar residues" evidence="1">
    <location>
        <begin position="315"/>
        <end position="324"/>
    </location>
</feature>
<feature type="compositionally biased region" description="Acidic residues" evidence="1">
    <location>
        <begin position="1049"/>
        <end position="1062"/>
    </location>
</feature>
<feature type="compositionally biased region" description="Basic and acidic residues" evidence="1">
    <location>
        <begin position="869"/>
        <end position="889"/>
    </location>
</feature>
<feature type="compositionally biased region" description="Basic and acidic residues" evidence="1">
    <location>
        <begin position="1494"/>
        <end position="1629"/>
    </location>
</feature>
<feature type="region of interest" description="Disordered" evidence="1">
    <location>
        <begin position="1721"/>
        <end position="1825"/>
    </location>
</feature>
<reference evidence="3" key="1">
    <citation type="journal article" date="2013" name="Nat. Genet.">
        <title>The wheat powdery mildew genome shows the unique evolution of an obligate biotroph.</title>
        <authorList>
            <person name="Wicker T."/>
            <person name="Oberhaensli S."/>
            <person name="Parlange F."/>
            <person name="Buchmann J.P."/>
            <person name="Shatalina M."/>
            <person name="Roffler S."/>
            <person name="Ben-David R."/>
            <person name="Dolezel J."/>
            <person name="Simkova H."/>
            <person name="Schulze-Lefert P."/>
            <person name="Spanu P.D."/>
            <person name="Bruggmann R."/>
            <person name="Amselem J."/>
            <person name="Quesneville H."/>
            <person name="Ver Loren van Themaat E."/>
            <person name="Paape T."/>
            <person name="Shimizu K.K."/>
            <person name="Keller B."/>
        </authorList>
    </citation>
    <scope>NUCLEOTIDE SEQUENCE [LARGE SCALE GENOMIC DNA]</scope>
    <source>
        <strain evidence="3">96224</strain>
    </source>
</reference>
<dbReference type="OrthoDB" id="5244639at2759"/>
<feature type="compositionally biased region" description="Polar residues" evidence="1">
    <location>
        <begin position="1211"/>
        <end position="1220"/>
    </location>
</feature>
<feature type="compositionally biased region" description="Polar residues" evidence="1">
    <location>
        <begin position="407"/>
        <end position="421"/>
    </location>
</feature>
<evidence type="ECO:0000313" key="2">
    <source>
        <dbReference type="EMBL" id="EPQ67708.1"/>
    </source>
</evidence>
<feature type="compositionally biased region" description="Basic and acidic residues" evidence="1">
    <location>
        <begin position="1305"/>
        <end position="1326"/>
    </location>
</feature>
<name>A0A656KPM7_BLUGR</name>
<feature type="region of interest" description="Disordered" evidence="1">
    <location>
        <begin position="153"/>
        <end position="337"/>
    </location>
</feature>
<gene>
    <name evidence="2" type="ORF">BGT96224_Ac31044</name>
</gene>
<feature type="compositionally biased region" description="Basic and acidic residues" evidence="1">
    <location>
        <begin position="1081"/>
        <end position="1095"/>
    </location>
</feature>
<feature type="region of interest" description="Disordered" evidence="1">
    <location>
        <begin position="504"/>
        <end position="544"/>
    </location>
</feature>
<feature type="compositionally biased region" description="Basic and acidic residues" evidence="1">
    <location>
        <begin position="1651"/>
        <end position="1661"/>
    </location>
</feature>
<feature type="compositionally biased region" description="Basic residues" evidence="1">
    <location>
        <begin position="950"/>
        <end position="959"/>
    </location>
</feature>
<feature type="compositionally biased region" description="Basic and acidic residues" evidence="1">
    <location>
        <begin position="1754"/>
        <end position="1765"/>
    </location>
</feature>